<evidence type="ECO:0000313" key="2">
    <source>
        <dbReference type="Proteomes" id="UP001217089"/>
    </source>
</evidence>
<dbReference type="PANTHER" id="PTHR47642:SF5">
    <property type="entry name" value="ATP-DEPENDENT DNA HELICASE"/>
    <property type="match status" value="1"/>
</dbReference>
<organism evidence="1 2">
    <name type="scientific">Tegillarca granosa</name>
    <name type="common">Malaysian cockle</name>
    <name type="synonym">Anadara granosa</name>
    <dbReference type="NCBI Taxonomy" id="220873"/>
    <lineage>
        <taxon>Eukaryota</taxon>
        <taxon>Metazoa</taxon>
        <taxon>Spiralia</taxon>
        <taxon>Lophotrochozoa</taxon>
        <taxon>Mollusca</taxon>
        <taxon>Bivalvia</taxon>
        <taxon>Autobranchia</taxon>
        <taxon>Pteriomorphia</taxon>
        <taxon>Arcoida</taxon>
        <taxon>Arcoidea</taxon>
        <taxon>Arcidae</taxon>
        <taxon>Tegillarca</taxon>
    </lineage>
</organism>
<comment type="caution">
    <text evidence="1">The sequence shown here is derived from an EMBL/GenBank/DDBJ whole genome shotgun (WGS) entry which is preliminary data.</text>
</comment>
<keyword evidence="2" id="KW-1185">Reference proteome</keyword>
<dbReference type="PANTHER" id="PTHR47642">
    <property type="entry name" value="ATP-DEPENDENT DNA HELICASE"/>
    <property type="match status" value="1"/>
</dbReference>
<dbReference type="EMBL" id="JARBDR010000342">
    <property type="protein sequence ID" value="KAJ8314028.1"/>
    <property type="molecule type" value="Genomic_DNA"/>
</dbReference>
<accession>A0ABQ9F9J6</accession>
<dbReference type="Proteomes" id="UP001217089">
    <property type="component" value="Unassembled WGS sequence"/>
</dbReference>
<dbReference type="InterPro" id="IPR051055">
    <property type="entry name" value="PIF1_helicase"/>
</dbReference>
<evidence type="ECO:0000313" key="1">
    <source>
        <dbReference type="EMBL" id="KAJ8314028.1"/>
    </source>
</evidence>
<protein>
    <submittedName>
        <fullName evidence="1">Uncharacterized protein</fullName>
    </submittedName>
</protein>
<name>A0ABQ9F9J6_TEGGR</name>
<gene>
    <name evidence="1" type="ORF">KUTeg_008589</name>
</gene>
<sequence length="82" mass="9787">MLDAEHKQRMCDDIRWNREETEQKLTDIMRQKGDLEFAEMLSRLRTADDIEILKSKLISRTDVHYPTTALHIFLTRADVDMH</sequence>
<reference evidence="1 2" key="1">
    <citation type="submission" date="2022-12" db="EMBL/GenBank/DDBJ databases">
        <title>Chromosome-level genome of Tegillarca granosa.</title>
        <authorList>
            <person name="Kim J."/>
        </authorList>
    </citation>
    <scope>NUCLEOTIDE SEQUENCE [LARGE SCALE GENOMIC DNA]</scope>
    <source>
        <strain evidence="1">Teg-2019</strain>
        <tissue evidence="1">Adductor muscle</tissue>
    </source>
</reference>
<proteinExistence type="predicted"/>